<accession>A0A0P0FWH3</accession>
<organism evidence="3 4">
    <name type="scientific">Bacteroides cellulosilyticus</name>
    <dbReference type="NCBI Taxonomy" id="246787"/>
    <lineage>
        <taxon>Bacteria</taxon>
        <taxon>Pseudomonadati</taxon>
        <taxon>Bacteroidota</taxon>
        <taxon>Bacteroidia</taxon>
        <taxon>Bacteroidales</taxon>
        <taxon>Bacteroidaceae</taxon>
        <taxon>Bacteroides</taxon>
    </lineage>
</organism>
<keyword evidence="1" id="KW-0560">Oxidoreductase</keyword>
<dbReference type="GO" id="GO:0016491">
    <property type="term" value="F:oxidoreductase activity"/>
    <property type="evidence" value="ECO:0007669"/>
    <property type="project" value="UniProtKB-KW"/>
</dbReference>
<protein>
    <submittedName>
        <fullName evidence="3">Succinate dehydrogenase/fumarate reductase iron-sulfur subunit</fullName>
    </submittedName>
</protein>
<evidence type="ECO:0000256" key="1">
    <source>
        <dbReference type="ARBA" id="ARBA00023002"/>
    </source>
</evidence>
<dbReference type="InterPro" id="IPR004017">
    <property type="entry name" value="Cys_rich_dom"/>
</dbReference>
<dbReference type="Gene3D" id="3.40.50.11810">
    <property type="match status" value="1"/>
</dbReference>
<dbReference type="EMBL" id="CP012801">
    <property type="protein sequence ID" value="ALJ58514.1"/>
    <property type="molecule type" value="Genomic_DNA"/>
</dbReference>
<dbReference type="AlphaFoldDB" id="A0A0P0FWH3"/>
<dbReference type="PANTHER" id="PTHR42947">
    <property type="entry name" value="COB--COM HETERODISULFIDE REDUCTASE SUBUNIT B 1"/>
    <property type="match status" value="1"/>
</dbReference>
<reference evidence="3 4" key="1">
    <citation type="journal article" date="2015" name="Science">
        <title>Genetic determinants of in vivo fitness and diet responsiveness in multiple human gut Bacteroides.</title>
        <authorList>
            <person name="Wu M."/>
            <person name="McNulty N.P."/>
            <person name="Rodionov D.A."/>
            <person name="Khoroshkin M.S."/>
            <person name="Griffin N.W."/>
            <person name="Cheng J."/>
            <person name="Latreille P."/>
            <person name="Kerstetter R.A."/>
            <person name="Terrapon N."/>
            <person name="Henrissat B."/>
            <person name="Osterman A.L."/>
            <person name="Gordon J.I."/>
        </authorList>
    </citation>
    <scope>NUCLEOTIDE SEQUENCE [LARGE SCALE GENOMIC DNA]</scope>
    <source>
        <strain evidence="3 4">WH2</strain>
    </source>
</reference>
<evidence type="ECO:0000259" key="2">
    <source>
        <dbReference type="Pfam" id="PF02754"/>
    </source>
</evidence>
<evidence type="ECO:0000313" key="4">
    <source>
        <dbReference type="Proteomes" id="UP000061809"/>
    </source>
</evidence>
<gene>
    <name evidence="3" type="ORF">BcellWH2_01252</name>
</gene>
<evidence type="ECO:0000313" key="3">
    <source>
        <dbReference type="EMBL" id="ALJ58514.1"/>
    </source>
</evidence>
<name>A0A0P0FWH3_9BACE</name>
<feature type="domain" description="Cysteine-rich" evidence="2">
    <location>
        <begin position="4"/>
        <end position="85"/>
    </location>
</feature>
<dbReference type="InterPro" id="IPR051278">
    <property type="entry name" value="HdrB/HdrD_reductase"/>
</dbReference>
<dbReference type="PANTHER" id="PTHR42947:SF1">
    <property type="entry name" value="COB--COM HETERODISULFIDE REDUCTASE SUBUNIT B 1"/>
    <property type="match status" value="1"/>
</dbReference>
<dbReference type="Proteomes" id="UP000061809">
    <property type="component" value="Chromosome"/>
</dbReference>
<dbReference type="KEGG" id="bcel:BcellWH2_01252"/>
<dbReference type="RefSeq" id="WP_029428338.1">
    <property type="nucleotide sequence ID" value="NZ_CP012801.1"/>
</dbReference>
<dbReference type="PATRIC" id="fig|246787.4.peg.1290"/>
<dbReference type="Gene3D" id="1.20.1050.140">
    <property type="match status" value="1"/>
</dbReference>
<proteinExistence type="predicted"/>
<sequence length="288" mass="31901">MRIGFYPGCSLNGTSREYNESVKAIGKALGIDWVELKDWNCCGATAAHSMNKELSLALPTRILALAEKQGFQEIVVPCASCYNRLSVVQYELENNEKLKDDVLTVVGLPYLGTVKVLNVLQFIEKYILDILPEKIVRSFAHQVACYYGCLLLRPHKVLKFDRLEDPQSMDKIMSILGANPIDWAFKTECCGAGLSVSRTDLVGRLSGNILKDASDRGAEAVIVACPMCHSNLDMRRSTINRHLMEPITIPVLYVTQVLGLAIGLSAKDLGLKRHFVGVNLKEAELCQE</sequence>
<feature type="domain" description="Cysteine-rich" evidence="2">
    <location>
        <begin position="143"/>
        <end position="233"/>
    </location>
</feature>
<dbReference type="Pfam" id="PF02754">
    <property type="entry name" value="CCG"/>
    <property type="match status" value="2"/>
</dbReference>